<keyword evidence="2" id="KW-1185">Reference proteome</keyword>
<gene>
    <name evidence="1" type="ORF">YC6258_05396</name>
</gene>
<dbReference type="OrthoDB" id="5741561at2"/>
<dbReference type="EMBL" id="CP007142">
    <property type="protein sequence ID" value="AJQ97426.1"/>
    <property type="molecule type" value="Genomic_DNA"/>
</dbReference>
<evidence type="ECO:0000313" key="2">
    <source>
        <dbReference type="Proteomes" id="UP000032266"/>
    </source>
</evidence>
<accession>A0A0C5VTB0</accession>
<protein>
    <submittedName>
        <fullName evidence="1">Tfp pilus assembly protein PilV</fullName>
    </submittedName>
</protein>
<sequence>MKTCSKQFGVGMIEILVALLVITIGLVGATGMNAVGLKNSVTSMHRSNAMFLANSIAEKIRSTGPNSIYVNLSTPSNQSCNGTSVSCTTDQLVTFYKSEWLCQLGAGGSVCKDNLMVDGILSDATGKITLLADQTYQVEITFRDTIAFNSDGSRDADGALVTLTSVINPN</sequence>
<dbReference type="AlphaFoldDB" id="A0A0C5VTB0"/>
<name>A0A0C5VTB0_9GAMM</name>
<organism evidence="1 2">
    <name type="scientific">Gynuella sunshinyii YC6258</name>
    <dbReference type="NCBI Taxonomy" id="1445510"/>
    <lineage>
        <taxon>Bacteria</taxon>
        <taxon>Pseudomonadati</taxon>
        <taxon>Pseudomonadota</taxon>
        <taxon>Gammaproteobacteria</taxon>
        <taxon>Oceanospirillales</taxon>
        <taxon>Saccharospirillaceae</taxon>
        <taxon>Gynuella</taxon>
    </lineage>
</organism>
<dbReference type="Proteomes" id="UP000032266">
    <property type="component" value="Chromosome"/>
</dbReference>
<proteinExistence type="predicted"/>
<evidence type="ECO:0000313" key="1">
    <source>
        <dbReference type="EMBL" id="AJQ97426.1"/>
    </source>
</evidence>
<dbReference type="STRING" id="1445510.YC6258_05396"/>
<dbReference type="RefSeq" id="WP_052830548.1">
    <property type="nucleotide sequence ID" value="NZ_CP007142.1"/>
</dbReference>
<dbReference type="HOGENOM" id="CLU_1568548_0_0_6"/>
<dbReference type="KEGG" id="gsn:YC6258_05396"/>
<reference evidence="1 2" key="1">
    <citation type="submission" date="2014-01" db="EMBL/GenBank/DDBJ databases">
        <title>Full genme sequencing of cellulolytic bacterium Gynuella sunshinyii YC6258T gen. nov., sp. nov.</title>
        <authorList>
            <person name="Khan H."/>
            <person name="Chung E.J."/>
            <person name="Chung Y.R."/>
        </authorList>
    </citation>
    <scope>NUCLEOTIDE SEQUENCE [LARGE SCALE GENOMIC DNA]</scope>
    <source>
        <strain evidence="1 2">YC6258</strain>
    </source>
</reference>